<name>A0AAU8UQ34_9FLAO</name>
<dbReference type="RefSeq" id="WP_078395136.1">
    <property type="nucleotide sequence ID" value="NZ_CP016374.1"/>
</dbReference>
<evidence type="ECO:0000313" key="2">
    <source>
        <dbReference type="Proteomes" id="UP000190848"/>
    </source>
</evidence>
<dbReference type="Proteomes" id="UP000190848">
    <property type="component" value="Chromosome"/>
</dbReference>
<reference evidence="1 2" key="1">
    <citation type="submission" date="2016-07" db="EMBL/GenBank/DDBJ databases">
        <title>Revisiting the taxonomy of the Elizabethkingia Genus using Whole-Genome Sequencing, Optical Mapping, and MALDI-TOF, along with proposal of three novel Elizabethkingia species: Elizabethkingia bruuniana sp. nov., Elizabethkingia ursingii sp. nov., and Elizabethkingia occulta sp. nov.</title>
        <authorList>
            <person name="Nicholson A.C."/>
        </authorList>
    </citation>
    <scope>NUCLEOTIDE SEQUENCE [LARGE SCALE GENOMIC DNA]</scope>
    <source>
        <strain evidence="1 2">F3201</strain>
    </source>
</reference>
<gene>
    <name evidence="1" type="ORF">BBD32_02685</name>
</gene>
<dbReference type="AlphaFoldDB" id="A0AAU8UQ34"/>
<dbReference type="EMBL" id="CP016374">
    <property type="protein sequence ID" value="AQX00446.1"/>
    <property type="molecule type" value="Genomic_DNA"/>
</dbReference>
<sequence>MKNFKPPFRIAPKYKHVVLDADNKAVATFYPGAEELAAEYVAFINKEYKGMLNNEDIKKII</sequence>
<proteinExistence type="predicted"/>
<accession>A0AAU8UQ34</accession>
<evidence type="ECO:0000313" key="1">
    <source>
        <dbReference type="EMBL" id="AQX00446.1"/>
    </source>
</evidence>
<organism evidence="1 2">
    <name type="scientific">Elizabethkingia anophelis</name>
    <dbReference type="NCBI Taxonomy" id="1117645"/>
    <lineage>
        <taxon>Bacteria</taxon>
        <taxon>Pseudomonadati</taxon>
        <taxon>Bacteroidota</taxon>
        <taxon>Flavobacteriia</taxon>
        <taxon>Flavobacteriales</taxon>
        <taxon>Weeksellaceae</taxon>
        <taxon>Elizabethkingia</taxon>
    </lineage>
</organism>
<protein>
    <submittedName>
        <fullName evidence="1">Uncharacterized protein</fullName>
    </submittedName>
</protein>